<proteinExistence type="inferred from homology"/>
<dbReference type="Proteomes" id="UP001642483">
    <property type="component" value="Unassembled WGS sequence"/>
</dbReference>
<dbReference type="EMBL" id="CAWYQH010000013">
    <property type="protein sequence ID" value="CAK8675106.1"/>
    <property type="molecule type" value="Genomic_DNA"/>
</dbReference>
<dbReference type="PANTHER" id="PTHR12466:SF8">
    <property type="entry name" value="PARAFIBROMIN"/>
    <property type="match status" value="1"/>
</dbReference>
<comment type="subcellular location">
    <subcellularLocation>
        <location evidence="1">Nucleus</location>
    </subcellularLocation>
</comment>
<accession>A0ABP0F6S3</accession>
<evidence type="ECO:0000313" key="8">
    <source>
        <dbReference type="EMBL" id="CAK8675106.1"/>
    </source>
</evidence>
<reference evidence="8 9" key="1">
    <citation type="submission" date="2024-02" db="EMBL/GenBank/DDBJ databases">
        <authorList>
            <person name="Daric V."/>
            <person name="Darras S."/>
        </authorList>
    </citation>
    <scope>NUCLEOTIDE SEQUENCE [LARGE SCALE GENOMIC DNA]</scope>
</reference>
<feature type="domain" description="Paf1 complex subunit Cdc73 N-terminal" evidence="7">
    <location>
        <begin position="1"/>
        <end position="338"/>
    </location>
</feature>
<dbReference type="Pfam" id="PF16050">
    <property type="entry name" value="CDC73_N"/>
    <property type="match status" value="1"/>
</dbReference>
<evidence type="ECO:0000256" key="4">
    <source>
        <dbReference type="ARBA" id="ARBA00023242"/>
    </source>
</evidence>
<feature type="compositionally biased region" description="Basic and acidic residues" evidence="5">
    <location>
        <begin position="147"/>
        <end position="158"/>
    </location>
</feature>
<feature type="region of interest" description="Disordered" evidence="5">
    <location>
        <begin position="285"/>
        <end position="346"/>
    </location>
</feature>
<evidence type="ECO:0008006" key="10">
    <source>
        <dbReference type="Google" id="ProtNLM"/>
    </source>
</evidence>
<evidence type="ECO:0000313" key="9">
    <source>
        <dbReference type="Proteomes" id="UP001642483"/>
    </source>
</evidence>
<feature type="compositionally biased region" description="Low complexity" evidence="5">
    <location>
        <begin position="299"/>
        <end position="321"/>
    </location>
</feature>
<feature type="region of interest" description="Disordered" evidence="5">
    <location>
        <begin position="121"/>
        <end position="161"/>
    </location>
</feature>
<name>A0ABP0F6S3_CLALP</name>
<feature type="domain" description="Cell division control protein 73 C-terminal" evidence="6">
    <location>
        <begin position="407"/>
        <end position="564"/>
    </location>
</feature>
<keyword evidence="9" id="KW-1185">Reference proteome</keyword>
<feature type="compositionally biased region" description="Basic and acidic residues" evidence="5">
    <location>
        <begin position="334"/>
        <end position="346"/>
    </location>
</feature>
<feature type="compositionally biased region" description="Basic and acidic residues" evidence="5">
    <location>
        <begin position="285"/>
        <end position="298"/>
    </location>
</feature>
<dbReference type="InterPro" id="IPR038103">
    <property type="entry name" value="CDC73_C_sf"/>
</dbReference>
<evidence type="ECO:0000256" key="1">
    <source>
        <dbReference type="ARBA" id="ARBA00004123"/>
    </source>
</evidence>
<dbReference type="PANTHER" id="PTHR12466">
    <property type="entry name" value="CDC73 DOMAIN PROTEIN"/>
    <property type="match status" value="1"/>
</dbReference>
<dbReference type="InterPro" id="IPR031336">
    <property type="entry name" value="CDC73_C"/>
</dbReference>
<protein>
    <recommendedName>
        <fullName evidence="10">Parafibromin</fullName>
    </recommendedName>
</protein>
<gene>
    <name evidence="8" type="ORF">CVLEPA_LOCUS4726</name>
</gene>
<evidence type="ECO:0000256" key="3">
    <source>
        <dbReference type="ARBA" id="ARBA00023163"/>
    </source>
</evidence>
<dbReference type="Pfam" id="PF05179">
    <property type="entry name" value="CDC73_C"/>
    <property type="match status" value="1"/>
</dbReference>
<keyword evidence="3" id="KW-0804">Transcription</keyword>
<dbReference type="InterPro" id="IPR032041">
    <property type="entry name" value="Cdc73_N"/>
</dbReference>
<sequence length="575" mass="64810">MADALSILRDYNTTKKTIQEQDGHIIFGDFSWPKDVKTNYVIYGTGRDGNQKEYYTLESIYFLIKNIKLSHPLYVRHAAAEDIPVVRRPDRKDLLAYLNGEIATSNNIDKSAPLDITLQRPTKVKKAIPSQAAPSGGDEGSNSNEPVPKRSRFEDAQKNLRNRQRLVERLEGKVGDKSVTTEQIKSLSEAISVEKIAAMKAKFMARKRKTIQEVDEQGDFDQSKSGPTAFAANDEAIEDEDAASFDMTSEILSRERNWRTRSTVLQSAGKNFSKNVFSLLSSIKAKEEGRSSTTEKDITASASNTSTSTTTDAATKTSSSTRKPPTQVPGYSRYDQERFRGKEETLGFRIDTTGTYHDMSLKSVMEGAAAKKTSHGSQQSKSRSVPKPVPVAPRPKQSSSKPPKRVSRTPIIIIPAATTSLITLYNAKDILQDLKFVSTAQKKSEGMKRDNEVLIQRRKDNSGTTVPYRVIDNISKLQTHDDWERVVAVFVQGPAWQFKGWPWLLQDGSPVDIFSKIQAFHLKFVEQKLEPNVAKWNVHIMQLSETKRHMDRAALLKFWEVLDRYMVKNKPQLRF</sequence>
<comment type="similarity">
    <text evidence="2">Belongs to the CDC73 family.</text>
</comment>
<keyword evidence="4" id="KW-0539">Nucleus</keyword>
<dbReference type="InterPro" id="IPR007852">
    <property type="entry name" value="Cdc73/Parafibromin"/>
</dbReference>
<evidence type="ECO:0000259" key="7">
    <source>
        <dbReference type="Pfam" id="PF16050"/>
    </source>
</evidence>
<feature type="region of interest" description="Disordered" evidence="5">
    <location>
        <begin position="367"/>
        <end position="406"/>
    </location>
</feature>
<comment type="caution">
    <text evidence="8">The sequence shown here is derived from an EMBL/GenBank/DDBJ whole genome shotgun (WGS) entry which is preliminary data.</text>
</comment>
<organism evidence="8 9">
    <name type="scientific">Clavelina lepadiformis</name>
    <name type="common">Light-bulb sea squirt</name>
    <name type="synonym">Ascidia lepadiformis</name>
    <dbReference type="NCBI Taxonomy" id="159417"/>
    <lineage>
        <taxon>Eukaryota</taxon>
        <taxon>Metazoa</taxon>
        <taxon>Chordata</taxon>
        <taxon>Tunicata</taxon>
        <taxon>Ascidiacea</taxon>
        <taxon>Aplousobranchia</taxon>
        <taxon>Clavelinidae</taxon>
        <taxon>Clavelina</taxon>
    </lineage>
</organism>
<dbReference type="Gene3D" id="3.40.50.11990">
    <property type="entry name" value="RNA polymerase II accessory factor, Cdc73 C-terminal domain"/>
    <property type="match status" value="1"/>
</dbReference>
<evidence type="ECO:0000259" key="6">
    <source>
        <dbReference type="Pfam" id="PF05179"/>
    </source>
</evidence>
<evidence type="ECO:0000256" key="2">
    <source>
        <dbReference type="ARBA" id="ARBA00010427"/>
    </source>
</evidence>
<evidence type="ECO:0000256" key="5">
    <source>
        <dbReference type="SAM" id="MobiDB-lite"/>
    </source>
</evidence>